<dbReference type="Pfam" id="PF25304">
    <property type="entry name" value="WHD_eIF2D"/>
    <property type="match status" value="1"/>
</dbReference>
<dbReference type="Gene3D" id="3.30.780.10">
    <property type="entry name" value="SUI1-like domain"/>
    <property type="match status" value="1"/>
</dbReference>
<dbReference type="PROSITE" id="PS50296">
    <property type="entry name" value="SUI1"/>
    <property type="match status" value="1"/>
</dbReference>
<keyword evidence="2" id="KW-0396">Initiation factor</keyword>
<organism evidence="2 3">
    <name type="scientific">Elysia marginata</name>
    <dbReference type="NCBI Taxonomy" id="1093978"/>
    <lineage>
        <taxon>Eukaryota</taxon>
        <taxon>Metazoa</taxon>
        <taxon>Spiralia</taxon>
        <taxon>Lophotrochozoa</taxon>
        <taxon>Mollusca</taxon>
        <taxon>Gastropoda</taxon>
        <taxon>Heterobranchia</taxon>
        <taxon>Euthyneura</taxon>
        <taxon>Panpulmonata</taxon>
        <taxon>Sacoglossa</taxon>
        <taxon>Placobranchoidea</taxon>
        <taxon>Plakobranchidae</taxon>
        <taxon>Elysia</taxon>
    </lineage>
</organism>
<dbReference type="CDD" id="cd11608">
    <property type="entry name" value="eIF2D_C"/>
    <property type="match status" value="1"/>
</dbReference>
<dbReference type="SUPFAM" id="SSF47592">
    <property type="entry name" value="SWIB/MDM2 domain"/>
    <property type="match status" value="1"/>
</dbReference>
<dbReference type="InterPro" id="IPR036877">
    <property type="entry name" value="SUI1_dom_sf"/>
</dbReference>
<dbReference type="InterPro" id="IPR039757">
    <property type="entry name" value="EIF2D"/>
</dbReference>
<dbReference type="InterPro" id="IPR057429">
    <property type="entry name" value="WH_eIF2D"/>
</dbReference>
<gene>
    <name evidence="2" type="ORF">ElyMa_002119300</name>
</gene>
<dbReference type="Proteomes" id="UP000762676">
    <property type="component" value="Unassembled WGS sequence"/>
</dbReference>
<sequence>MDLKKSSFKKLSKFLQAKAEEGYITVKEQSKGVDVITDVDKSHLGLRDVQVPEIEEESTSADSATAADADTVVPLTFTDVYCINATTQDLFKELGHAKGDALLIAEVRECVTEYIKRNDLQCEDKRVVGKMQASVAISAGNEPPTVKKGKLEPIKVTTALRSSNKKVTVVENLEDFGIDVRVFARLVQKAVACSCSVAPSEQKNKGPSVTIQGNQIAFVGKVLLEKYKIPRRYISGLENAVKQKKR</sequence>
<dbReference type="InterPro" id="IPR058886">
    <property type="entry name" value="SWIB_eIF2D"/>
</dbReference>
<accession>A0AAV4FIJ3</accession>
<dbReference type="InterPro" id="IPR001950">
    <property type="entry name" value="SUI1"/>
</dbReference>
<evidence type="ECO:0000259" key="1">
    <source>
        <dbReference type="PROSITE" id="PS50296"/>
    </source>
</evidence>
<dbReference type="PANTHER" id="PTHR12217:SF4">
    <property type="entry name" value="EUKARYOTIC TRANSLATION INITIATION FACTOR 2D"/>
    <property type="match status" value="1"/>
</dbReference>
<dbReference type="EMBL" id="BMAT01004401">
    <property type="protein sequence ID" value="GFR72690.1"/>
    <property type="molecule type" value="Genomic_DNA"/>
</dbReference>
<comment type="caution">
    <text evidence="2">The sequence shown here is derived from an EMBL/GenBank/DDBJ whole genome shotgun (WGS) entry which is preliminary data.</text>
</comment>
<protein>
    <submittedName>
        <fullName evidence="2">Eukaryotic translation initiation factor 2D-like</fullName>
    </submittedName>
</protein>
<dbReference type="SUPFAM" id="SSF55159">
    <property type="entry name" value="eIF1-like"/>
    <property type="match status" value="1"/>
</dbReference>
<reference evidence="2 3" key="1">
    <citation type="journal article" date="2021" name="Elife">
        <title>Chloroplast acquisition without the gene transfer in kleptoplastic sea slugs, Plakobranchus ocellatus.</title>
        <authorList>
            <person name="Maeda T."/>
            <person name="Takahashi S."/>
            <person name="Yoshida T."/>
            <person name="Shimamura S."/>
            <person name="Takaki Y."/>
            <person name="Nagai Y."/>
            <person name="Toyoda A."/>
            <person name="Suzuki Y."/>
            <person name="Arimoto A."/>
            <person name="Ishii H."/>
            <person name="Satoh N."/>
            <person name="Nishiyama T."/>
            <person name="Hasebe M."/>
            <person name="Maruyama T."/>
            <person name="Minagawa J."/>
            <person name="Obokata J."/>
            <person name="Shigenobu S."/>
        </authorList>
    </citation>
    <scope>NUCLEOTIDE SEQUENCE [LARGE SCALE GENOMIC DNA]</scope>
</reference>
<dbReference type="InterPro" id="IPR036885">
    <property type="entry name" value="SWIB_MDM2_dom_sf"/>
</dbReference>
<dbReference type="AlphaFoldDB" id="A0AAV4FIJ3"/>
<dbReference type="GO" id="GO:0001731">
    <property type="term" value="P:formation of translation preinitiation complex"/>
    <property type="evidence" value="ECO:0007669"/>
    <property type="project" value="InterPro"/>
</dbReference>
<dbReference type="Pfam" id="PF26291">
    <property type="entry name" value="SWIB_eIF2D"/>
    <property type="match status" value="1"/>
</dbReference>
<dbReference type="GO" id="GO:0003743">
    <property type="term" value="F:translation initiation factor activity"/>
    <property type="evidence" value="ECO:0007669"/>
    <property type="project" value="UniProtKB-KW"/>
</dbReference>
<evidence type="ECO:0000313" key="3">
    <source>
        <dbReference type="Proteomes" id="UP000762676"/>
    </source>
</evidence>
<proteinExistence type="predicted"/>
<evidence type="ECO:0000313" key="2">
    <source>
        <dbReference type="EMBL" id="GFR72690.1"/>
    </source>
</evidence>
<dbReference type="InterPro" id="IPR039759">
    <property type="entry name" value="eIF2D_SUI1"/>
</dbReference>
<dbReference type="PANTHER" id="PTHR12217">
    <property type="entry name" value="EUKARYOTIC TRANSLATION INITIATION FACTOR 2D"/>
    <property type="match status" value="1"/>
</dbReference>
<name>A0AAV4FIJ3_9GAST</name>
<feature type="domain" description="SUI1" evidence="1">
    <location>
        <begin position="154"/>
        <end position="227"/>
    </location>
</feature>
<dbReference type="Pfam" id="PF01253">
    <property type="entry name" value="SUI1"/>
    <property type="match status" value="1"/>
</dbReference>
<keyword evidence="3" id="KW-1185">Reference proteome</keyword>
<keyword evidence="2" id="KW-0648">Protein biosynthesis</keyword>